<evidence type="ECO:0000256" key="1">
    <source>
        <dbReference type="SAM" id="MobiDB-lite"/>
    </source>
</evidence>
<feature type="compositionally biased region" description="Pro residues" evidence="1">
    <location>
        <begin position="189"/>
        <end position="203"/>
    </location>
</feature>
<feature type="region of interest" description="Disordered" evidence="1">
    <location>
        <begin position="130"/>
        <end position="218"/>
    </location>
</feature>
<feature type="compositionally biased region" description="Polar residues" evidence="1">
    <location>
        <begin position="80"/>
        <end position="95"/>
    </location>
</feature>
<feature type="compositionally biased region" description="Basic residues" evidence="1">
    <location>
        <begin position="2080"/>
        <end position="2089"/>
    </location>
</feature>
<feature type="compositionally biased region" description="Basic and acidic residues" evidence="1">
    <location>
        <begin position="68"/>
        <end position="79"/>
    </location>
</feature>
<feature type="compositionally biased region" description="Basic and acidic residues" evidence="1">
    <location>
        <begin position="2069"/>
        <end position="2079"/>
    </location>
</feature>
<feature type="compositionally biased region" description="Polar residues" evidence="1">
    <location>
        <begin position="173"/>
        <end position="184"/>
    </location>
</feature>
<dbReference type="VEuPathDB" id="CryptoDB:Chro.10146"/>
<reference evidence="2" key="1">
    <citation type="submission" date="2015-08" db="EMBL/GenBank/DDBJ databases">
        <authorList>
            <person name="Babu N.S."/>
            <person name="Beckwith C.J."/>
            <person name="Beseler K.G."/>
            <person name="Brison A."/>
            <person name="Carone J.V."/>
            <person name="Caskin T.P."/>
            <person name="Diamond M."/>
            <person name="Durham M.E."/>
            <person name="Foxe J.M."/>
            <person name="Go M."/>
            <person name="Henderson B.A."/>
            <person name="Jones I.B."/>
            <person name="McGettigan J.A."/>
            <person name="Micheletti S.J."/>
            <person name="Nasrallah M.E."/>
            <person name="Ortiz D."/>
            <person name="Piller C.R."/>
            <person name="Privatt S.R."/>
            <person name="Schneider S.L."/>
            <person name="Sharp S."/>
            <person name="Smith T.C."/>
            <person name="Stanton J.D."/>
            <person name="Ullery H.E."/>
            <person name="Wilson R.J."/>
            <person name="Serrano M.G."/>
            <person name="Buck G."/>
            <person name="Lee V."/>
            <person name="Wang Y."/>
            <person name="Carvalho R."/>
            <person name="Voegtly L."/>
            <person name="Shi R."/>
            <person name="Duckworth R."/>
            <person name="Johnson A."/>
            <person name="Loviza R."/>
            <person name="Walstead R."/>
            <person name="Shah Z."/>
            <person name="Kiflezghi M."/>
            <person name="Wade K."/>
            <person name="Ball S.L."/>
            <person name="Bradley K.W."/>
            <person name="Asai D.J."/>
            <person name="Bowman C.A."/>
            <person name="Russell D.A."/>
            <person name="Pope W.H."/>
            <person name="Jacobs-Sera D."/>
            <person name="Hendrix R.W."/>
            <person name="Hatfull G.F."/>
        </authorList>
    </citation>
    <scope>NUCLEOTIDE SEQUENCE [LARGE SCALE GENOMIC DNA]</scope>
</reference>
<feature type="compositionally biased region" description="Low complexity" evidence="1">
    <location>
        <begin position="1979"/>
        <end position="1990"/>
    </location>
</feature>
<dbReference type="VEuPathDB" id="CryptoDB:ChTU502y2012_411g0195"/>
<accession>A0A0S4TA46</accession>
<sequence length="2443" mass="278055">MSRTKKSWKRNNSGFQLYIKLIPAILLWIFFISGKVSSSNTYENLRSSRTANYSPLRYEEVSNNFQEDNKQHHSFEKIRNSTPDGSLSTRKSSLGSAPDETQKKDPLLTQQNHSSAFLPEIFMSQLDMEYGNRNQGSGRITDKSSDERPESGLNLQISSLSTSPETTLESDLQKLSSEPNSSINTPLSSSPPPAPPPPPPLPNQSPTNSPSFQMLDPLFDPINKKKQDEFIKDLTKIKLVSDVLPIPFKKSEQKYEFNYSRNRNQSLNNYKMKNLAISREEFKENQKKLEEKDPEEQGKAIDTPEKAEEDKIEMLPLPLGPPIPGTEPGIEGLSHIIPLDKAPIRPQKRQDEWECITSQVERDKTTWKIEKGKMRFNYIPKFSEINQSVFPLSGDPKSLYYNCISALKALEAKLIITPPSSDEIEAEFLRTTFCISAAVFCYVETAMGDPELQLFWNREVRMITDALVARDPNLDLLQVVGESLATKIDTHVGSTGIASPDRLPDFMPQRMPNQSFSFASTKLETCPTRNQRTDQGDYEYEGGLAVALSTNINGVIVDDPEIWTMWKAIITQKDRDLNMNLKRFKIFSKDFPVKFSSDTKPKKMREMRNLCVELIREGIKENPPRYELLPLAKPNEEQVLNEFCNYAADYYFGNRQWSYIYDFSLNSKYINGVPIYRPYAPFRYFAAETFNEMRNNCCSVIYDLFLSKVFPHLSTNHYRDKGASMDKSKLERFCHEAAGKYFKKDTSEFDSRLKNVGYFDFASYKSRVTNYKKANYQSLVLEGMHDLEDTPGHFSIGSIDGNLSYTPRFPNLKPTRVCFSQWKAILDQNKEDLKNNIETPTHLPDVIPSEWNMPQFSRATFKITCFRILRKLYREGSVSLRSSVLRSSSVEQNMEKIFSDFCTEASKRYFDGLNTDYSMESLLQVQADTESQWNSVVEAIMRLQESKKSTTIYWVYPIPPESYALSLFRYNVNPSSEDEEEEEKIKKSFWKSKEGEVGYETRCIESLKFYKAKSDEEIMKMEVDTKDMALIEMAMRKVCEEAADSFFGAIEWIWMYKLSNIDNINKYATWVPAVTGLPKRRPISSLLKYKGTGSIVQFRNYCFAFVWTLWKSGNEPDLRISGKLYSPGEGSLVDQKAQLERWCTHVANEAYNSGYKLSLEKKKQEGIVDLMPRADPQTSLSAVEHENKSEQESAQVIEGETVVFSFGNAFSQWKMILSQVEVDRRRNIKRIAWLPEYSEIKEYFPGPVERRQFVPACMQILQKLGERGLLVWGTVSPEYQGVVIREFCSDAFMNGYEWRNDDSNPISAPYGEKEANRELLIEFLKFMHTNRMNIRKWILFYLNENLNLDYAITWAINEDNWGYLNDYFHQSQLHEPENFDQLFEEVRERVRQMGGFVDASGDDYFSNSPTARENLWKAIYNQMHIDLLLGRQQRVSNLPLNPPEIWLGSKSPEEFVADCKRVITMLQGQTNPDLPSSKELTLKEILTAVRVFASGDKDDSEILNSYCDDVLLHVSDKRGSSIFKGSGFSYPGAILEFERNRQWGVIANLESKYSKLEQRDVDGKIGSISRISKIPGFVRHTIFQGSYDMEEFQSQCEIALQTLATDINIPSHLRVVFPDMHAGEKIEDIIKEYCRTASEYAFQEKVDHALSEDATEEAAILNDLDSVSRKFKLRNPLGLDYSKRWNSIIDLAKKRIEEEKYLRMNRVLEIDSAWLKNTYPEISGKDLKNAFDSKGNNHLASFVLVSYELFSAILLGKEGNNGANKDKFKFISRKTLLQFCRDVCYKYFTDEARGDVNYSSRDKAATENALILDMIATRPRIGPDPRDPLYELYPEQGEEVPELNSFNMDQYITSRWEIYKKDFESDSYKENLRKNIMDSLTSAEINLLNPGSGKPSPIGNNIVWAPTAPYPWKHHTASKIALQGNAHASSGGTVLAGKTLEHMKSIFGGNIADVAKVAVIPAIPDPNSRKQNGKPDNQSGSGSSTDFGTSNRILPLGDFGETAKVKRLKIGTKGGRPIKGREVNPIEDKFDQIDREYKELVSNSFISKGTVGENEEKNIISGIKPRNRSNPDRISQEPKKKIRSNRSKGSRSSDASVAEGEPPKGSLEEKTLTKEELASSRLADREWTVISQLGKILPANEGSNLVVGIPIERPKDFYKKPMGNVRGMTEACFSVISNAKFRAISGTRISGKTKEERRQNANFYCRKAAEAYYESIDGEFIPPKGFENLPGFYGLYSSIGKSKAVRGRGNRVFLGESSANPMGKEVGLKPLHKESARIRRSFGPTVGSFGLNVHMQNQSNSLANTYSKISAADSTVISGFGISGKASRIKRSVFTDSKNNVRERLELSPGDDLLTDPDYYNDMKPVTTPNSYVEMRPSKGLGSGAPRPGRSPKKDKFGNPEVYYVHPRPDLVEEAKIKSQLARRINQFSTINKPENKNRPNSS</sequence>
<organism evidence="2">
    <name type="scientific">Cryptosporidium hominis</name>
    <dbReference type="NCBI Taxonomy" id="237895"/>
    <lineage>
        <taxon>Eukaryota</taxon>
        <taxon>Sar</taxon>
        <taxon>Alveolata</taxon>
        <taxon>Apicomplexa</taxon>
        <taxon>Conoidasida</taxon>
        <taxon>Coccidia</taxon>
        <taxon>Eucoccidiorida</taxon>
        <taxon>Eimeriorina</taxon>
        <taxon>Cryptosporidiidae</taxon>
        <taxon>Cryptosporidium</taxon>
    </lineage>
</organism>
<dbReference type="EMBL" id="LN877947">
    <property type="protein sequence ID" value="CUV04068.1"/>
    <property type="molecule type" value="Genomic_DNA"/>
</dbReference>
<dbReference type="Proteomes" id="UP000199752">
    <property type="component" value="Chromosome 1"/>
</dbReference>
<feature type="compositionally biased region" description="Low complexity" evidence="1">
    <location>
        <begin position="158"/>
        <end position="170"/>
    </location>
</feature>
<feature type="region of interest" description="Disordered" evidence="1">
    <location>
        <begin position="2057"/>
        <end position="2110"/>
    </location>
</feature>
<feature type="region of interest" description="Disordered" evidence="1">
    <location>
        <begin position="284"/>
        <end position="303"/>
    </location>
</feature>
<protein>
    <submittedName>
        <fullName evidence="2">Uncharacterized protein</fullName>
    </submittedName>
</protein>
<name>A0A0S4TA46_CRYHO</name>
<proteinExistence type="predicted"/>
<evidence type="ECO:0000313" key="2">
    <source>
        <dbReference type="EMBL" id="CUV04068.1"/>
    </source>
</evidence>
<dbReference type="VEuPathDB" id="CryptoDB:CHUDEA1_1250"/>
<gene>
    <name evidence="2" type="ORF">CHUDEA1_1250</name>
</gene>
<feature type="region of interest" description="Disordered" evidence="1">
    <location>
        <begin position="1963"/>
        <end position="1995"/>
    </location>
</feature>
<feature type="region of interest" description="Disordered" evidence="1">
    <location>
        <begin position="68"/>
        <end position="112"/>
    </location>
</feature>
<feature type="region of interest" description="Disordered" evidence="1">
    <location>
        <begin position="2348"/>
        <end position="2401"/>
    </location>
</feature>
<dbReference type="VEuPathDB" id="CryptoDB:GY17_00001130"/>
<feature type="compositionally biased region" description="Basic and acidic residues" evidence="1">
    <location>
        <begin position="140"/>
        <end position="150"/>
    </location>
</feature>